<dbReference type="OrthoDB" id="6882680at2"/>
<reference evidence="9 10" key="1">
    <citation type="submission" date="2017-04" db="EMBL/GenBank/DDBJ databases">
        <title>Whole Genome Sequence of 1,4-Dioxane Degrading Bacterium Mycobacterium dioxanotrophicus PH-06.</title>
        <authorList>
            <person name="He Y."/>
        </authorList>
    </citation>
    <scope>NUCLEOTIDE SEQUENCE [LARGE SCALE GENOMIC DNA]</scope>
    <source>
        <strain evidence="9 10">PH-06</strain>
    </source>
</reference>
<evidence type="ECO:0000256" key="3">
    <source>
        <dbReference type="ARBA" id="ARBA00039122"/>
    </source>
</evidence>
<evidence type="ECO:0000256" key="1">
    <source>
        <dbReference type="ARBA" id="ARBA00009986"/>
    </source>
</evidence>
<proteinExistence type="inferred from homology"/>
<protein>
    <recommendedName>
        <fullName evidence="4">Putative succinate-semialdehyde dehydrogenase [NADP(+)] 2</fullName>
        <ecNumber evidence="3">1.2.1.79</ecNumber>
    </recommendedName>
</protein>
<feature type="active site" evidence="6">
    <location>
        <position position="269"/>
    </location>
</feature>
<gene>
    <name evidence="9" type="ORF">BTO20_25715</name>
</gene>
<dbReference type="InterPro" id="IPR029510">
    <property type="entry name" value="Ald_DH_CS_GLU"/>
</dbReference>
<dbReference type="InterPro" id="IPR016161">
    <property type="entry name" value="Ald_DH/histidinol_DH"/>
</dbReference>
<dbReference type="PANTHER" id="PTHR11699">
    <property type="entry name" value="ALDEHYDE DEHYDROGENASE-RELATED"/>
    <property type="match status" value="1"/>
</dbReference>
<dbReference type="PROSITE" id="PS00687">
    <property type="entry name" value="ALDEHYDE_DEHYDR_GLU"/>
    <property type="match status" value="1"/>
</dbReference>
<feature type="domain" description="Aldehyde dehydrogenase" evidence="8">
    <location>
        <begin position="38"/>
        <end position="492"/>
    </location>
</feature>
<dbReference type="Pfam" id="PF00171">
    <property type="entry name" value="Aldedh"/>
    <property type="match status" value="1"/>
</dbReference>
<sequence>MTTSTTGFASLVSAEALAFATDVHGCFIDGQRIVPAGATIDSIDPSTGSVITQIADADPVTVDRAVTSAAAAFAGDWGRLTPGKREAALHRLADLLEQHSAELAEYDALEGGKPVSYVEAVDVPLAVEQFRYYAGWPTKLTGDVVPVDTPSAHVYSRKVPLGVVGAITPWNFPLCQAAIKLAPALAAGNTVVLKPSELTSLSSLRLAELAIEAGLPPGTINVVTGQGSSTGNALVTHPGIAKISFTGSERVGRVLGAAAGGSLKHISLELGGKNPNIIFADADIPAAATAAATTAYFYSGQVCFSGSRLMVERSVLDEVLEIVQRYAQALVIGPGLDRASTLGPLASDQHRDKVEKYLDSVSATKASIPFGGSRIAGDGYFLEPTAVVGAADSDAVITDEIFGPVLSVQTFDSVDELMIRVNSANYGLTAGVWTNDVRKAHTVAQNLQSGLVWVNTYADYHAAAPFGGFKNSGIGKDCGFDGLAKYLDTQTIWMSLA</sequence>
<comment type="similarity">
    <text evidence="1 7">Belongs to the aldehyde dehydrogenase family.</text>
</comment>
<dbReference type="AlphaFoldDB" id="A0A1Y0C8D9"/>
<dbReference type="Proteomes" id="UP000195331">
    <property type="component" value="Chromosome"/>
</dbReference>
<dbReference type="EMBL" id="CP020809">
    <property type="protein sequence ID" value="ART71493.1"/>
    <property type="molecule type" value="Genomic_DNA"/>
</dbReference>
<evidence type="ECO:0000313" key="9">
    <source>
        <dbReference type="EMBL" id="ART71493.1"/>
    </source>
</evidence>
<dbReference type="KEGG" id="mdx:BTO20_25715"/>
<name>A0A1Y0C8D9_9MYCO</name>
<dbReference type="GO" id="GO:0036243">
    <property type="term" value="F:succinate-semialdehyde dehydrogenase (NADP+) activity"/>
    <property type="evidence" value="ECO:0007669"/>
    <property type="project" value="UniProtKB-EC"/>
</dbReference>
<evidence type="ECO:0000259" key="8">
    <source>
        <dbReference type="Pfam" id="PF00171"/>
    </source>
</evidence>
<dbReference type="Gene3D" id="3.40.605.10">
    <property type="entry name" value="Aldehyde Dehydrogenase, Chain A, domain 1"/>
    <property type="match status" value="1"/>
</dbReference>
<dbReference type="RefSeq" id="WP_087078870.1">
    <property type="nucleotide sequence ID" value="NZ_CP020809.1"/>
</dbReference>
<evidence type="ECO:0000256" key="6">
    <source>
        <dbReference type="PROSITE-ProRule" id="PRU10007"/>
    </source>
</evidence>
<dbReference type="SUPFAM" id="SSF53720">
    <property type="entry name" value="ALDH-like"/>
    <property type="match status" value="1"/>
</dbReference>
<evidence type="ECO:0000256" key="4">
    <source>
        <dbReference type="ARBA" id="ARBA00039663"/>
    </source>
</evidence>
<evidence type="ECO:0000256" key="5">
    <source>
        <dbReference type="ARBA" id="ARBA00048559"/>
    </source>
</evidence>
<accession>A0A1Y0C8D9</accession>
<dbReference type="InterPro" id="IPR015590">
    <property type="entry name" value="Aldehyde_DH_dom"/>
</dbReference>
<keyword evidence="10" id="KW-1185">Reference proteome</keyword>
<evidence type="ECO:0000313" key="10">
    <source>
        <dbReference type="Proteomes" id="UP000195331"/>
    </source>
</evidence>
<dbReference type="InterPro" id="IPR016162">
    <property type="entry name" value="Ald_DH_N"/>
</dbReference>
<dbReference type="EC" id="1.2.1.79" evidence="3"/>
<keyword evidence="2 7" id="KW-0560">Oxidoreductase</keyword>
<dbReference type="InterPro" id="IPR016163">
    <property type="entry name" value="Ald_DH_C"/>
</dbReference>
<organism evidence="9 10">
    <name type="scientific">Mycobacterium dioxanotrophicus</name>
    <dbReference type="NCBI Taxonomy" id="482462"/>
    <lineage>
        <taxon>Bacteria</taxon>
        <taxon>Bacillati</taxon>
        <taxon>Actinomycetota</taxon>
        <taxon>Actinomycetes</taxon>
        <taxon>Mycobacteriales</taxon>
        <taxon>Mycobacteriaceae</taxon>
        <taxon>Mycobacterium</taxon>
    </lineage>
</organism>
<evidence type="ECO:0000256" key="2">
    <source>
        <dbReference type="ARBA" id="ARBA00023002"/>
    </source>
</evidence>
<dbReference type="FunFam" id="3.40.605.10:FF:000007">
    <property type="entry name" value="NAD/NADP-dependent betaine aldehyde dehydrogenase"/>
    <property type="match status" value="1"/>
</dbReference>
<comment type="catalytic activity">
    <reaction evidence="5">
        <text>succinate semialdehyde + NADP(+) + H2O = succinate + NADPH + 2 H(+)</text>
        <dbReference type="Rhea" id="RHEA:13213"/>
        <dbReference type="ChEBI" id="CHEBI:15377"/>
        <dbReference type="ChEBI" id="CHEBI:15378"/>
        <dbReference type="ChEBI" id="CHEBI:30031"/>
        <dbReference type="ChEBI" id="CHEBI:57706"/>
        <dbReference type="ChEBI" id="CHEBI:57783"/>
        <dbReference type="ChEBI" id="CHEBI:58349"/>
        <dbReference type="EC" id="1.2.1.79"/>
    </reaction>
</comment>
<evidence type="ECO:0000256" key="7">
    <source>
        <dbReference type="RuleBase" id="RU003345"/>
    </source>
</evidence>
<dbReference type="Gene3D" id="3.40.309.10">
    <property type="entry name" value="Aldehyde Dehydrogenase, Chain A, domain 2"/>
    <property type="match status" value="1"/>
</dbReference>